<dbReference type="EMBL" id="JWZX01003277">
    <property type="protein sequence ID" value="KOO22437.1"/>
    <property type="molecule type" value="Genomic_DNA"/>
</dbReference>
<name>A0A0M0J7W9_9EUKA</name>
<comment type="caution">
    <text evidence="3">The sequence shown here is derived from an EMBL/GenBank/DDBJ whole genome shotgun (WGS) entry which is preliminary data.</text>
</comment>
<keyword evidence="4" id="KW-1185">Reference proteome</keyword>
<feature type="coiled-coil region" evidence="1">
    <location>
        <begin position="221"/>
        <end position="287"/>
    </location>
</feature>
<dbReference type="AlphaFoldDB" id="A0A0M0J7W9"/>
<sequence>MAGTVNGVGITLYRLWIHTEVDKDDKGSYGDVAVRNGSDGMVSVFPGPQQALEGPKALLELVPRLSWHEDLYGNCAEAPPPVPETGQWHWPASPPAPPLTAAGGDEAKQRSVQRSEHDALQLAIYNAVCEEEILPLMDAVLHDLSMRRTPGTFLHRCMQAATGTLPLTMEEKHLSEAASAQADRAVEELELLRDETWRNARGSLAIASDPPIRSGAVFEMLSAETERFAQLEASIKAAKAKQAHARRVAELTGSAWDAHEAFKLKELREQQAEFRAEEAKVARTEAAALEREYLKELRLEKARKL</sequence>
<keyword evidence="1" id="KW-0175">Coiled coil</keyword>
<evidence type="ECO:0000256" key="2">
    <source>
        <dbReference type="SAM" id="MobiDB-lite"/>
    </source>
</evidence>
<evidence type="ECO:0000313" key="4">
    <source>
        <dbReference type="Proteomes" id="UP000037460"/>
    </source>
</evidence>
<accession>A0A0M0J7W9</accession>
<evidence type="ECO:0000313" key="3">
    <source>
        <dbReference type="EMBL" id="KOO22437.1"/>
    </source>
</evidence>
<dbReference type="Proteomes" id="UP000037460">
    <property type="component" value="Unassembled WGS sequence"/>
</dbReference>
<evidence type="ECO:0000256" key="1">
    <source>
        <dbReference type="SAM" id="Coils"/>
    </source>
</evidence>
<protein>
    <submittedName>
        <fullName evidence="3">Uncharacterized protein</fullName>
    </submittedName>
</protein>
<organism evidence="3 4">
    <name type="scientific">Chrysochromulina tobinii</name>
    <dbReference type="NCBI Taxonomy" id="1460289"/>
    <lineage>
        <taxon>Eukaryota</taxon>
        <taxon>Haptista</taxon>
        <taxon>Haptophyta</taxon>
        <taxon>Prymnesiophyceae</taxon>
        <taxon>Prymnesiales</taxon>
        <taxon>Chrysochromulinaceae</taxon>
        <taxon>Chrysochromulina</taxon>
    </lineage>
</organism>
<feature type="region of interest" description="Disordered" evidence="2">
    <location>
        <begin position="82"/>
        <end position="113"/>
    </location>
</feature>
<proteinExistence type="predicted"/>
<reference evidence="4" key="1">
    <citation type="journal article" date="2015" name="PLoS Genet.">
        <title>Genome Sequence and Transcriptome Analyses of Chrysochromulina tobin: Metabolic Tools for Enhanced Algal Fitness in the Prominent Order Prymnesiales (Haptophyceae).</title>
        <authorList>
            <person name="Hovde B.T."/>
            <person name="Deodato C.R."/>
            <person name="Hunsperger H.M."/>
            <person name="Ryken S.A."/>
            <person name="Yost W."/>
            <person name="Jha R.K."/>
            <person name="Patterson J."/>
            <person name="Monnat R.J. Jr."/>
            <person name="Barlow S.B."/>
            <person name="Starkenburg S.R."/>
            <person name="Cattolico R.A."/>
        </authorList>
    </citation>
    <scope>NUCLEOTIDE SEQUENCE</scope>
    <source>
        <strain evidence="4">CCMP291</strain>
    </source>
</reference>
<gene>
    <name evidence="3" type="ORF">Ctob_004140</name>
</gene>